<keyword evidence="2" id="KW-0548">Nucleotidyltransferase</keyword>
<accession>A0A4Y8X4L9</accession>
<dbReference type="SUPFAM" id="SSF53098">
    <property type="entry name" value="Ribonuclease H-like"/>
    <property type="match status" value="1"/>
</dbReference>
<dbReference type="PANTHER" id="PTHR30231:SF42">
    <property type="entry name" value="EXONUCLEASE"/>
    <property type="match status" value="1"/>
</dbReference>
<dbReference type="GO" id="GO:0008408">
    <property type="term" value="F:3'-5' exonuclease activity"/>
    <property type="evidence" value="ECO:0007669"/>
    <property type="project" value="TreeGrafter"/>
</dbReference>
<keyword evidence="2" id="KW-0808">Transferase</keyword>
<proteinExistence type="predicted"/>
<dbReference type="EC" id="2.7.7.7" evidence="2"/>
<dbReference type="InterPro" id="IPR001357">
    <property type="entry name" value="BRCT_dom"/>
</dbReference>
<keyword evidence="1" id="KW-0540">Nuclease</keyword>
<protein>
    <submittedName>
        <fullName evidence="2">DNA polymerase-3 subunit epsilon</fullName>
        <ecNumber evidence="2">2.7.7.7</ecNumber>
    </submittedName>
</protein>
<dbReference type="SUPFAM" id="SSF52113">
    <property type="entry name" value="BRCT domain"/>
    <property type="match status" value="1"/>
</dbReference>
<gene>
    <name evidence="2" type="ORF">BJ976_001357</name>
</gene>
<keyword evidence="3" id="KW-1185">Reference proteome</keyword>
<dbReference type="CDD" id="cd06130">
    <property type="entry name" value="DNA_pol_III_epsilon_like"/>
    <property type="match status" value="1"/>
</dbReference>
<dbReference type="InterPro" id="IPR036420">
    <property type="entry name" value="BRCT_dom_sf"/>
</dbReference>
<evidence type="ECO:0000313" key="2">
    <source>
        <dbReference type="EMBL" id="MBB4883006.1"/>
    </source>
</evidence>
<dbReference type="PANTHER" id="PTHR30231">
    <property type="entry name" value="DNA POLYMERASE III SUBUNIT EPSILON"/>
    <property type="match status" value="1"/>
</dbReference>
<dbReference type="Pfam" id="PF00929">
    <property type="entry name" value="RNase_T"/>
    <property type="match status" value="1"/>
</dbReference>
<dbReference type="EMBL" id="JACHMC010000001">
    <property type="protein sequence ID" value="MBB4883006.1"/>
    <property type="molecule type" value="Genomic_DNA"/>
</dbReference>
<sequence length="391" mass="41162">MTAGPGPASPWGPAAQPGLDFTAIDFETANGFRGSACAVGLVRVRDGRMAERAVWLMRPPAGFDRFDPRNTRIHGIRAEQVADAPRFAEVHERIADFVGSDVLVAHNAAFDVGVIESGLEVSGRDVPAYDYTCSLTLARRVYRLASYALPSAAREAGFTPGRHHDALADAEACAAILIDIAARTCAPGEASVDAVLAVQGMRRSTLPARGAGQGRESRATRQARLQPGLFDATVPLADERDLPDLMRWPDEGVNPEPDVDADPTHPLYGQTVVFTGGIGMSRQEAKLRAAARGARTANRVNARTTVLVVGDGLSAADLAEAARQEPAGSVGAVRAAGPRAEWVSSALAHRKTREALARRARGQALSLVPEEEFLRMVGDDGPAGAGPGAAD</sequence>
<evidence type="ECO:0000313" key="3">
    <source>
        <dbReference type="Proteomes" id="UP000560081"/>
    </source>
</evidence>
<dbReference type="RefSeq" id="WP_135028177.1">
    <property type="nucleotide sequence ID" value="NZ_BMLA01000001.1"/>
</dbReference>
<name>A0A4Y8X4L9_9MICC</name>
<dbReference type="Pfam" id="PF00533">
    <property type="entry name" value="BRCT"/>
    <property type="match status" value="1"/>
</dbReference>
<dbReference type="InterPro" id="IPR013520">
    <property type="entry name" value="Ribonucl_H"/>
</dbReference>
<keyword evidence="1" id="KW-0378">Hydrolase</keyword>
<dbReference type="Proteomes" id="UP000560081">
    <property type="component" value="Unassembled WGS sequence"/>
</dbReference>
<dbReference type="FunFam" id="3.30.420.10:FF:000045">
    <property type="entry name" value="3'-5' exonuclease DinG"/>
    <property type="match status" value="1"/>
</dbReference>
<dbReference type="GO" id="GO:0003676">
    <property type="term" value="F:nucleic acid binding"/>
    <property type="evidence" value="ECO:0007669"/>
    <property type="project" value="InterPro"/>
</dbReference>
<dbReference type="SMART" id="SM00479">
    <property type="entry name" value="EXOIII"/>
    <property type="match status" value="1"/>
</dbReference>
<reference evidence="2 3" key="1">
    <citation type="submission" date="2020-08" db="EMBL/GenBank/DDBJ databases">
        <title>Sequencing the genomes of 1000 actinobacteria strains.</title>
        <authorList>
            <person name="Klenk H.-P."/>
        </authorList>
    </citation>
    <scope>NUCLEOTIDE SEQUENCE [LARGE SCALE GENOMIC DNA]</scope>
    <source>
        <strain evidence="2 3">DSM 19079</strain>
    </source>
</reference>
<dbReference type="InterPro" id="IPR012337">
    <property type="entry name" value="RNaseH-like_sf"/>
</dbReference>
<dbReference type="GO" id="GO:0005829">
    <property type="term" value="C:cytosol"/>
    <property type="evidence" value="ECO:0007669"/>
    <property type="project" value="TreeGrafter"/>
</dbReference>
<dbReference type="Gene3D" id="3.30.420.10">
    <property type="entry name" value="Ribonuclease H-like superfamily/Ribonuclease H"/>
    <property type="match status" value="1"/>
</dbReference>
<organism evidence="2 3">
    <name type="scientific">Micrococcus flavus</name>
    <dbReference type="NCBI Taxonomy" id="384602"/>
    <lineage>
        <taxon>Bacteria</taxon>
        <taxon>Bacillati</taxon>
        <taxon>Actinomycetota</taxon>
        <taxon>Actinomycetes</taxon>
        <taxon>Micrococcales</taxon>
        <taxon>Micrococcaceae</taxon>
        <taxon>Micrococcus</taxon>
    </lineage>
</organism>
<dbReference type="OrthoDB" id="9803913at2"/>
<dbReference type="AlphaFoldDB" id="A0A4Y8X4L9"/>
<dbReference type="GO" id="GO:0003887">
    <property type="term" value="F:DNA-directed DNA polymerase activity"/>
    <property type="evidence" value="ECO:0007669"/>
    <property type="project" value="UniProtKB-EC"/>
</dbReference>
<comment type="caution">
    <text evidence="2">The sequence shown here is derived from an EMBL/GenBank/DDBJ whole genome shotgun (WGS) entry which is preliminary data.</text>
</comment>
<evidence type="ECO:0000256" key="1">
    <source>
        <dbReference type="ARBA" id="ARBA00022839"/>
    </source>
</evidence>
<dbReference type="InterPro" id="IPR036397">
    <property type="entry name" value="RNaseH_sf"/>
</dbReference>
<dbReference type="Gene3D" id="3.40.50.10190">
    <property type="entry name" value="BRCT domain"/>
    <property type="match status" value="1"/>
</dbReference>
<keyword evidence="1" id="KW-0269">Exonuclease</keyword>